<dbReference type="OrthoDB" id="2284880at2759"/>
<dbReference type="Proteomes" id="UP000027586">
    <property type="component" value="Unassembled WGS sequence"/>
</dbReference>
<dbReference type="EMBL" id="CBTN010000070">
    <property type="protein sequence ID" value="CDH59442.1"/>
    <property type="molecule type" value="Genomic_DNA"/>
</dbReference>
<keyword evidence="2" id="KW-1185">Reference proteome</keyword>
<sequence length="119" mass="13557">MTLTSDGDKVDMRVLTNYDGNEYDMMDGEYANSSQGDIKFYQDHRKVLREDKVIFDIVSIKSDTRGKELKRLLVPTFQATGLEGEMMIVKITAAGFYTAQRIGSLPIPHSHHTWSSQMH</sequence>
<organism evidence="1 2">
    <name type="scientific">Lichtheimia corymbifera JMRC:FSU:9682</name>
    <dbReference type="NCBI Taxonomy" id="1263082"/>
    <lineage>
        <taxon>Eukaryota</taxon>
        <taxon>Fungi</taxon>
        <taxon>Fungi incertae sedis</taxon>
        <taxon>Mucoromycota</taxon>
        <taxon>Mucoromycotina</taxon>
        <taxon>Mucoromycetes</taxon>
        <taxon>Mucorales</taxon>
        <taxon>Lichtheimiaceae</taxon>
        <taxon>Lichtheimia</taxon>
    </lineage>
</organism>
<protein>
    <submittedName>
        <fullName evidence="1">Uncharacterized protein</fullName>
    </submittedName>
</protein>
<proteinExistence type="predicted"/>
<evidence type="ECO:0000313" key="2">
    <source>
        <dbReference type="Proteomes" id="UP000027586"/>
    </source>
</evidence>
<reference evidence="1" key="1">
    <citation type="submission" date="2013-08" db="EMBL/GenBank/DDBJ databases">
        <title>Gene expansion shapes genome architecture in the human pathogen Lichtheimia corymbifera: an evolutionary genomics analysis in the ancient terrestrial Mucorales (Mucoromycotina).</title>
        <authorList>
            <person name="Schwartze V.U."/>
            <person name="Winter S."/>
            <person name="Shelest E."/>
            <person name="Marcet-Houben M."/>
            <person name="Horn F."/>
            <person name="Wehner S."/>
            <person name="Hoffmann K."/>
            <person name="Riege K."/>
            <person name="Sammeth M."/>
            <person name="Nowrousian M."/>
            <person name="Valiante V."/>
            <person name="Linde J."/>
            <person name="Jacobsen I.D."/>
            <person name="Marz M."/>
            <person name="Brakhage A.A."/>
            <person name="Gabaldon T."/>
            <person name="Bocker S."/>
            <person name="Voigt K."/>
        </authorList>
    </citation>
    <scope>NUCLEOTIDE SEQUENCE [LARGE SCALE GENOMIC DNA]</scope>
    <source>
        <strain evidence="1">FSU 9682</strain>
    </source>
</reference>
<evidence type="ECO:0000313" key="1">
    <source>
        <dbReference type="EMBL" id="CDH59442.1"/>
    </source>
</evidence>
<dbReference type="AlphaFoldDB" id="A0A068SC74"/>
<name>A0A068SC74_9FUNG</name>
<accession>A0A068SC74</accession>
<comment type="caution">
    <text evidence="1">The sequence shown here is derived from an EMBL/GenBank/DDBJ whole genome shotgun (WGS) entry which is preliminary data.</text>
</comment>
<gene>
    <name evidence="1" type="ORF">LCOR_10254.1</name>
</gene>
<dbReference type="VEuPathDB" id="FungiDB:LCOR_10254.1"/>